<evidence type="ECO:0000256" key="1">
    <source>
        <dbReference type="SAM" id="MobiDB-lite"/>
    </source>
</evidence>
<dbReference type="Proteomes" id="UP001500689">
    <property type="component" value="Unassembled WGS sequence"/>
</dbReference>
<feature type="region of interest" description="Disordered" evidence="1">
    <location>
        <begin position="1"/>
        <end position="46"/>
    </location>
</feature>
<organism evidence="2 3">
    <name type="scientific">Amycolatopsis ultiminotia</name>
    <dbReference type="NCBI Taxonomy" id="543629"/>
    <lineage>
        <taxon>Bacteria</taxon>
        <taxon>Bacillati</taxon>
        <taxon>Actinomycetota</taxon>
        <taxon>Actinomycetes</taxon>
        <taxon>Pseudonocardiales</taxon>
        <taxon>Pseudonocardiaceae</taxon>
        <taxon>Amycolatopsis</taxon>
    </lineage>
</organism>
<sequence length="72" mass="8297">MPVGKVRVIMPLAATIPERRDQQNNRARRSSHGGRPPGFDSTAYTRRNVVERCSNRFKQFQSRDRPGHPTNH</sequence>
<protein>
    <recommendedName>
        <fullName evidence="4">Transposase</fullName>
    </recommendedName>
</protein>
<dbReference type="RefSeq" id="WP_344869568.1">
    <property type="nucleotide sequence ID" value="NZ_BAAAZN010000056.1"/>
</dbReference>
<evidence type="ECO:0008006" key="4">
    <source>
        <dbReference type="Google" id="ProtNLM"/>
    </source>
</evidence>
<accession>A0ABP6YRK8</accession>
<evidence type="ECO:0000313" key="3">
    <source>
        <dbReference type="Proteomes" id="UP001500689"/>
    </source>
</evidence>
<name>A0ABP6YRK8_9PSEU</name>
<dbReference type="EMBL" id="BAAAZN010000056">
    <property type="protein sequence ID" value="GAA3589144.1"/>
    <property type="molecule type" value="Genomic_DNA"/>
</dbReference>
<reference evidence="3" key="1">
    <citation type="journal article" date="2019" name="Int. J. Syst. Evol. Microbiol.">
        <title>The Global Catalogue of Microorganisms (GCM) 10K type strain sequencing project: providing services to taxonomists for standard genome sequencing and annotation.</title>
        <authorList>
            <consortium name="The Broad Institute Genomics Platform"/>
            <consortium name="The Broad Institute Genome Sequencing Center for Infectious Disease"/>
            <person name="Wu L."/>
            <person name="Ma J."/>
        </authorList>
    </citation>
    <scope>NUCLEOTIDE SEQUENCE [LARGE SCALE GENOMIC DNA]</scope>
    <source>
        <strain evidence="3">JCM 16898</strain>
    </source>
</reference>
<evidence type="ECO:0000313" key="2">
    <source>
        <dbReference type="EMBL" id="GAA3589144.1"/>
    </source>
</evidence>
<gene>
    <name evidence="2" type="ORF">GCM10022222_86560</name>
</gene>
<comment type="caution">
    <text evidence="2">The sequence shown here is derived from an EMBL/GenBank/DDBJ whole genome shotgun (WGS) entry which is preliminary data.</text>
</comment>
<keyword evidence="3" id="KW-1185">Reference proteome</keyword>
<proteinExistence type="predicted"/>